<dbReference type="EMBL" id="AWGJ01000005">
    <property type="protein sequence ID" value="ODN79897.1"/>
    <property type="molecule type" value="Genomic_DNA"/>
</dbReference>
<dbReference type="Gene3D" id="3.90.226.10">
    <property type="entry name" value="2-enoyl-CoA Hydratase, Chain A, domain 1"/>
    <property type="match status" value="1"/>
</dbReference>
<gene>
    <name evidence="3" type="ORF">L202_03787</name>
</gene>
<dbReference type="PANTHER" id="PTHR11941:SF75">
    <property type="entry name" value="ENOYL-COA HYDRATASE_ISOMERASE FAMILY PROTEIN"/>
    <property type="match status" value="1"/>
</dbReference>
<name>A0A1E3HU82_9TREE</name>
<organism evidence="3 4">
    <name type="scientific">Cryptococcus amylolentus CBS 6039</name>
    <dbReference type="NCBI Taxonomy" id="1295533"/>
    <lineage>
        <taxon>Eukaryota</taxon>
        <taxon>Fungi</taxon>
        <taxon>Dikarya</taxon>
        <taxon>Basidiomycota</taxon>
        <taxon>Agaricomycotina</taxon>
        <taxon>Tremellomycetes</taxon>
        <taxon>Tremellales</taxon>
        <taxon>Cryptococcaceae</taxon>
        <taxon>Cryptococcus</taxon>
    </lineage>
</organism>
<dbReference type="InterPro" id="IPR001753">
    <property type="entry name" value="Enoyl-CoA_hydra/iso"/>
</dbReference>
<dbReference type="STRING" id="1295533.A0A1E3HU82"/>
<dbReference type="GO" id="GO:0004165">
    <property type="term" value="F:delta(3)-delta(2)-enoyl-CoA isomerase activity"/>
    <property type="evidence" value="ECO:0007669"/>
    <property type="project" value="TreeGrafter"/>
</dbReference>
<dbReference type="GeneID" id="30155096"/>
<dbReference type="InterPro" id="IPR029045">
    <property type="entry name" value="ClpP/crotonase-like_dom_sf"/>
</dbReference>
<dbReference type="RefSeq" id="XP_018994744.1">
    <property type="nucleotide sequence ID" value="XM_019137718.1"/>
</dbReference>
<keyword evidence="2" id="KW-0472">Membrane</keyword>
<dbReference type="AlphaFoldDB" id="A0A1E3HU82"/>
<feature type="transmembrane region" description="Helical" evidence="2">
    <location>
        <begin position="124"/>
        <end position="146"/>
    </location>
</feature>
<accession>A0A1E3HU82</accession>
<comment type="caution">
    <text evidence="3">The sequence shown here is derived from an EMBL/GenBank/DDBJ whole genome shotgun (WGS) entry which is preliminary data.</text>
</comment>
<dbReference type="Pfam" id="PF00378">
    <property type="entry name" value="ECH_1"/>
    <property type="match status" value="1"/>
</dbReference>
<proteinExistence type="predicted"/>
<feature type="region of interest" description="Disordered" evidence="1">
    <location>
        <begin position="246"/>
        <end position="292"/>
    </location>
</feature>
<keyword evidence="2" id="KW-1133">Transmembrane helix</keyword>
<dbReference type="PANTHER" id="PTHR11941">
    <property type="entry name" value="ENOYL-COA HYDRATASE-RELATED"/>
    <property type="match status" value="1"/>
</dbReference>
<keyword evidence="2" id="KW-0812">Transmembrane</keyword>
<dbReference type="GO" id="GO:0006635">
    <property type="term" value="P:fatty acid beta-oxidation"/>
    <property type="evidence" value="ECO:0007669"/>
    <property type="project" value="TreeGrafter"/>
</dbReference>
<evidence type="ECO:0000313" key="4">
    <source>
        <dbReference type="Proteomes" id="UP000094065"/>
    </source>
</evidence>
<dbReference type="CDD" id="cd06558">
    <property type="entry name" value="crotonase-like"/>
    <property type="match status" value="1"/>
</dbReference>
<dbReference type="Proteomes" id="UP000094065">
    <property type="component" value="Unassembled WGS sequence"/>
</dbReference>
<evidence type="ECO:0008006" key="5">
    <source>
        <dbReference type="Google" id="ProtNLM"/>
    </source>
</evidence>
<evidence type="ECO:0000256" key="1">
    <source>
        <dbReference type="SAM" id="MobiDB-lite"/>
    </source>
</evidence>
<dbReference type="SUPFAM" id="SSF52096">
    <property type="entry name" value="ClpP/crotonase"/>
    <property type="match status" value="1"/>
</dbReference>
<sequence>MPHISLTRPSPNTWLLTLSSPPNNLLSASALQDLSEALNVVEYEWLARSPTSSASSTQLKKEDNAKKANIKGAGAGALVLTGEGRSFSAGIDHLALFQLAKQGGDPDSFFPKVFDPVLWRLMTFPLYTVAAINGHAIAAGMILALACDHRIMTSGKGFLSMNEITLGTTLPSSFVSVLSTAFPSRRDLRDTVAGKRWVQNDLLKLGLVDEVSAPGELLKRSVEIGQQEGVKVALGNWGRIKSAIHSRTYPQSPARPPVSPQDSAIIRRPAQPGEAPTGGDESQTEDEKRRKALMDMEGVDKLETGRWREAVGIGLMEVEVWLKSA</sequence>
<dbReference type="OrthoDB" id="1696280at2759"/>
<keyword evidence="4" id="KW-1185">Reference proteome</keyword>
<evidence type="ECO:0000313" key="3">
    <source>
        <dbReference type="EMBL" id="ODN79897.1"/>
    </source>
</evidence>
<protein>
    <recommendedName>
        <fullName evidence="5">ClpP/crotonase</fullName>
    </recommendedName>
</protein>
<evidence type="ECO:0000256" key="2">
    <source>
        <dbReference type="SAM" id="Phobius"/>
    </source>
</evidence>
<dbReference type="GO" id="GO:0005777">
    <property type="term" value="C:peroxisome"/>
    <property type="evidence" value="ECO:0007669"/>
    <property type="project" value="TreeGrafter"/>
</dbReference>
<reference evidence="3 4" key="1">
    <citation type="submission" date="2016-06" db="EMBL/GenBank/DDBJ databases">
        <title>Evolution of pathogenesis and genome organization in the Tremellales.</title>
        <authorList>
            <person name="Cuomo C."/>
            <person name="Litvintseva A."/>
            <person name="Heitman J."/>
            <person name="Chen Y."/>
            <person name="Sun S."/>
            <person name="Springer D."/>
            <person name="Dromer F."/>
            <person name="Young S."/>
            <person name="Zeng Q."/>
            <person name="Chapman S."/>
            <person name="Gujja S."/>
            <person name="Saif S."/>
            <person name="Birren B."/>
        </authorList>
    </citation>
    <scope>NUCLEOTIDE SEQUENCE [LARGE SCALE GENOMIC DNA]</scope>
    <source>
        <strain evidence="3 4">CBS 6039</strain>
    </source>
</reference>